<name>A0ABW1KVS5_9PROT</name>
<gene>
    <name evidence="2" type="ORF">ACFMB1_07665</name>
</gene>
<keyword evidence="3" id="KW-1185">Reference proteome</keyword>
<evidence type="ECO:0000313" key="3">
    <source>
        <dbReference type="Proteomes" id="UP001596116"/>
    </source>
</evidence>
<accession>A0ABW1KVS5</accession>
<dbReference type="SUPFAM" id="SSF53474">
    <property type="entry name" value="alpha/beta-Hydrolases"/>
    <property type="match status" value="1"/>
</dbReference>
<dbReference type="PANTHER" id="PTHR46438">
    <property type="entry name" value="ALPHA/BETA-HYDROLASES SUPERFAMILY PROTEIN"/>
    <property type="match status" value="1"/>
</dbReference>
<organism evidence="2 3">
    <name type="scientific">Hyphococcus aureus</name>
    <dbReference type="NCBI Taxonomy" id="2666033"/>
    <lineage>
        <taxon>Bacteria</taxon>
        <taxon>Pseudomonadati</taxon>
        <taxon>Pseudomonadota</taxon>
        <taxon>Alphaproteobacteria</taxon>
        <taxon>Parvularculales</taxon>
        <taxon>Parvularculaceae</taxon>
        <taxon>Hyphococcus</taxon>
    </lineage>
</organism>
<dbReference type="Gene3D" id="3.40.50.1820">
    <property type="entry name" value="alpha/beta hydrolase"/>
    <property type="match status" value="1"/>
</dbReference>
<dbReference type="RefSeq" id="WP_379879263.1">
    <property type="nucleotide sequence ID" value="NZ_JBHPON010000001.1"/>
</dbReference>
<dbReference type="InterPro" id="IPR029058">
    <property type="entry name" value="AB_hydrolase_fold"/>
</dbReference>
<dbReference type="PRINTS" id="PR00412">
    <property type="entry name" value="EPOXHYDRLASE"/>
</dbReference>
<dbReference type="PRINTS" id="PR00111">
    <property type="entry name" value="ABHYDROLASE"/>
</dbReference>
<dbReference type="EMBL" id="JBHPON010000001">
    <property type="protein sequence ID" value="MFC6035415.1"/>
    <property type="molecule type" value="Genomic_DNA"/>
</dbReference>
<reference evidence="2 3" key="1">
    <citation type="submission" date="2024-09" db="EMBL/GenBank/DDBJ databases">
        <authorList>
            <person name="Zhang Z.-H."/>
        </authorList>
    </citation>
    <scope>NUCLEOTIDE SEQUENCE [LARGE SCALE GENOMIC DNA]</scope>
    <source>
        <strain evidence="2 3">HHTR114</strain>
    </source>
</reference>
<feature type="domain" description="AB hydrolase-1" evidence="1">
    <location>
        <begin position="28"/>
        <end position="259"/>
    </location>
</feature>
<dbReference type="InterPro" id="IPR000073">
    <property type="entry name" value="AB_hydrolase_1"/>
</dbReference>
<dbReference type="Pfam" id="PF00561">
    <property type="entry name" value="Abhydrolase_1"/>
    <property type="match status" value="1"/>
</dbReference>
<evidence type="ECO:0000313" key="2">
    <source>
        <dbReference type="EMBL" id="MFC6035415.1"/>
    </source>
</evidence>
<proteinExistence type="predicted"/>
<sequence length="274" mass="30517">MSDNPEIGKSIDAGGVKTNYHDLGEGRPVILIHGSGPGVTAWANWRLNLPVLSECVRAIAPDMLGFGYTERPADGVYNMQRWRGHLMDLADALGLQEFDIIGNSFGGALALSMAVHHPDRVRRMVLMGAAGLEFELTEALDKVWGYEPSVAAMRAMLDIFAYDNSLVSDELAEMRYRASIQRGFHEAFSAMFPAPRQQHITALSTPEEEIAQIACPTLILHGREDRVLPMSNSLRLFDLIKTSEVHLFGKCGHWTQIEHKDRFNLLVADFLARE</sequence>
<dbReference type="Proteomes" id="UP001596116">
    <property type="component" value="Unassembled WGS sequence"/>
</dbReference>
<keyword evidence="2" id="KW-0378">Hydrolase</keyword>
<dbReference type="GO" id="GO:0016787">
    <property type="term" value="F:hydrolase activity"/>
    <property type="evidence" value="ECO:0007669"/>
    <property type="project" value="UniProtKB-KW"/>
</dbReference>
<dbReference type="InterPro" id="IPR000639">
    <property type="entry name" value="Epox_hydrolase-like"/>
</dbReference>
<comment type="caution">
    <text evidence="2">The sequence shown here is derived from an EMBL/GenBank/DDBJ whole genome shotgun (WGS) entry which is preliminary data.</text>
</comment>
<dbReference type="PANTHER" id="PTHR46438:SF11">
    <property type="entry name" value="LIPASE-RELATED"/>
    <property type="match status" value="1"/>
</dbReference>
<evidence type="ECO:0000259" key="1">
    <source>
        <dbReference type="Pfam" id="PF00561"/>
    </source>
</evidence>
<protein>
    <submittedName>
        <fullName evidence="2">Alpha/beta fold hydrolase</fullName>
    </submittedName>
</protein>